<accession>A0ABD6DP22</accession>
<dbReference type="AlphaFoldDB" id="A0ABD6DP22"/>
<dbReference type="EMBL" id="JBHUDO010000004">
    <property type="protein sequence ID" value="MFD1647792.1"/>
    <property type="molecule type" value="Genomic_DNA"/>
</dbReference>
<sequence length="185" mass="20949">MSETEGEELTQDVVFDILSNSRRRFILSRLQKRDDPIELMDLANQIAAWENDTTVDELTDKQSKRVYVSVYQTHVPKLESVGLITYDPDTGLIELSDQAREIDRYMPDDDEQEVPWHRYYIALAGLSAAFFLLVVANVSVLGALSTPVAGIVIVVAFAMLSTVHFVTNRRRNKEMDSIPVQRGES</sequence>
<evidence type="ECO:0000313" key="4">
    <source>
        <dbReference type="Proteomes" id="UP001597034"/>
    </source>
</evidence>
<reference evidence="3 4" key="1">
    <citation type="journal article" date="2019" name="Int. J. Syst. Evol. Microbiol.">
        <title>The Global Catalogue of Microorganisms (GCM) 10K type strain sequencing project: providing services to taxonomists for standard genome sequencing and annotation.</title>
        <authorList>
            <consortium name="The Broad Institute Genomics Platform"/>
            <consortium name="The Broad Institute Genome Sequencing Center for Infectious Disease"/>
            <person name="Wu L."/>
            <person name="Ma J."/>
        </authorList>
    </citation>
    <scope>NUCLEOTIDE SEQUENCE [LARGE SCALE GENOMIC DNA]</scope>
    <source>
        <strain evidence="3 4">CGMCC 1.10390</strain>
    </source>
</reference>
<comment type="caution">
    <text evidence="3">The sequence shown here is derived from an EMBL/GenBank/DDBJ whole genome shotgun (WGS) entry which is preliminary data.</text>
</comment>
<evidence type="ECO:0000259" key="2">
    <source>
        <dbReference type="Pfam" id="PF24035"/>
    </source>
</evidence>
<keyword evidence="1" id="KW-0812">Transmembrane</keyword>
<evidence type="ECO:0000256" key="1">
    <source>
        <dbReference type="SAM" id="Phobius"/>
    </source>
</evidence>
<dbReference type="RefSeq" id="WP_256401729.1">
    <property type="nucleotide sequence ID" value="NZ_JANHJR010000004.1"/>
</dbReference>
<feature type="transmembrane region" description="Helical" evidence="1">
    <location>
        <begin position="119"/>
        <end position="142"/>
    </location>
</feature>
<organism evidence="3 4">
    <name type="scientific">Haloarchaeobius litoreus</name>
    <dbReference type="NCBI Taxonomy" id="755306"/>
    <lineage>
        <taxon>Archaea</taxon>
        <taxon>Methanobacteriati</taxon>
        <taxon>Methanobacteriota</taxon>
        <taxon>Stenosarchaea group</taxon>
        <taxon>Halobacteria</taxon>
        <taxon>Halobacteriales</taxon>
        <taxon>Halorubellaceae</taxon>
        <taxon>Haloarchaeobius</taxon>
    </lineage>
</organism>
<proteinExistence type="predicted"/>
<keyword evidence="4" id="KW-1185">Reference proteome</keyword>
<keyword evidence="1" id="KW-1133">Transmembrane helix</keyword>
<dbReference type="Pfam" id="PF24035">
    <property type="entry name" value="DUF7344"/>
    <property type="match status" value="1"/>
</dbReference>
<feature type="domain" description="DUF7344" evidence="2">
    <location>
        <begin position="15"/>
        <end position="94"/>
    </location>
</feature>
<dbReference type="Proteomes" id="UP001597034">
    <property type="component" value="Unassembled WGS sequence"/>
</dbReference>
<name>A0ABD6DP22_9EURY</name>
<keyword evidence="1" id="KW-0472">Membrane</keyword>
<evidence type="ECO:0000313" key="3">
    <source>
        <dbReference type="EMBL" id="MFD1647792.1"/>
    </source>
</evidence>
<protein>
    <recommendedName>
        <fullName evidence="2">DUF7344 domain-containing protein</fullName>
    </recommendedName>
</protein>
<dbReference type="InterPro" id="IPR055768">
    <property type="entry name" value="DUF7344"/>
</dbReference>
<feature type="transmembrane region" description="Helical" evidence="1">
    <location>
        <begin position="148"/>
        <end position="167"/>
    </location>
</feature>
<gene>
    <name evidence="3" type="ORF">ACFSBL_19035</name>
</gene>